<feature type="compositionally biased region" description="Basic and acidic residues" evidence="11">
    <location>
        <begin position="2098"/>
        <end position="2108"/>
    </location>
</feature>
<evidence type="ECO:0000256" key="2">
    <source>
        <dbReference type="ARBA" id="ARBA00012513"/>
    </source>
</evidence>
<feature type="domain" description="Alpha-type protein kinase" evidence="13">
    <location>
        <begin position="1815"/>
        <end position="2046"/>
    </location>
</feature>
<sequence>MTSRRPMIRTYSSNGRTSSFSEEEGSSSNGRSESRNTYLSNVRPENSYSRYSHYRPSRSTLCSVMAQLTEDIQPSFERTLKSKAVSENCNVKFTCVVSGYPAPELKWYKDDREMDRYCGLPKYEIHRNGKTHTLHIYNCTLDDAAIYQVSASNSKGIVSCSGVLEVGDMNEYKIHQRFFSKLKQKAENKKKSETEAQSKKTVDKENIQKAKQQISPERPPRKRHVPPPAPSPAIKEAAAVEQQGAAGEINGVSPEVMEAAQMPFKDKEADKDEALSEKALATKKMKISNGVAAEVESSNVSAKSQELRNGGENCYDGGIGLAQFLAETLQSQTSEENQSSAEGDSSTEMALNASNSEDKEKEDVKTEREEGGERQREECERQQGREEELATEKGKEMEKLMMASQIDLHAKHSPESKQHCKAHKDLEHHNIQASISSMLHSVKDFLFGKSKKDSPDHSTNKISHSGASHAEMPPSFQLQQESNQACRPISGDRLPMEIDRTKEPQEVLQAQNVSLRRQGSRHEGSVLCADQPPANKLKFEMLESSIGQSVEMPNDAAESMEISAVPESCSPGEEMPLTGQVLTEAEAISVIGAPDCMEISSEFNNQAASDESEDKYVLSETQKSSEDKSTPTSVEAFWTLPQSVISVSEHKSNNTEVHGDILQEKESGADEKRGGPKPEVARSDNSSSEGQKAEVKFNDVPQSDINRHEIIQLSFSAEERIESCEFEAQNQVRLCSGTANVETKLSPKINELTRGSPVAAASDSLEKDELSKRQESTVPGHEERPEVRSEDSILSPILDLGRHKDRSKLADVFAPELEVKLSRKQERPEVELVEGEGCTSGDEEYVKVAQQESREVQRFWPAGKIPKIQISSTEDLPDIDIIHMQAAKVIDHKPANVADNKPANVADNKPANVADNKPAKVIDHKPATVIDNKPANVIDNKPAKVIDHKPANVADNKPAKMINNKPATVIDNKPATVIDNKPATVIDNKPATVIDNKPAQVIDNKPATFIDNKPAKVVNNKPATVIDNKPATLIDNKPAKVIDNKPATLTDNKPAPVIDNKPATLIDNKPAKVIDNKPAKVIYNKPATVIDNKPATLIDNKPAPVIDNKPATVIDNKPATVIDKKPATVIDNKPAKVVNNKPTTVIDNKPAKVIDNKPAKVIYNKPATVIDNKPATVIDNKPATVIDNKPATVINNKPATVIDNKPATVIDNKPATVIDNKPATVINNKPATVIDNKPATVIDNKPTTVIDNKPATVIDNKPATVIDNKPAKVIDNKPATVIDNKPAKVIDNKPATFIDIKPATVIDNKSSTVIDNKPFKVINRNPSEGFITPQIEVMEPMLKEGALLAMKKRESESAGLQQRDATPASAAMPQQQEKTDSLLWQRRLQDDCKPPAGKNVAQSGDKMESSGEYVSQDNSSVRLPQMATVPVINVSCIDPKQDEALSLDGHSSDGRKIIETPAAPAFVVPPISVTSHDGECALKPSTQNDSAETESTVTAMRVTKQNVDNTATEKSDKPQIRKQSHEEATEKRSKESALSAMGDGFTPNVGSDGSSLNKTADDSVLAENTEKKTHKEAKIENFVSVLDYQRNHPSVDRLASKPPTHPSLSPSSLRKFMSKAVQELDIEISGVHQSDKPEDDLSGGSTPTLPLSCESSPRMKRRDSLTLIRSATPEELASGARRKIFMPRPKEDGEGTQDRKDSPYMSPSQARRAALLQCPTGQSTPPMERRSPLVGRRMDMLAVPKFMDEPSTDEPDGTKKEEKADSKEAGPSESNEYGADTTDFLLSVDVLSQILLKDELEVGEEIEMTPLLFTKGLADWGSWGEKYFGRIMTETLHVGSGCAHKASRVRVIYGLDPIFESGSTCIVKVGNPVAYGTKPECSLAERNGAITKQECKVQNTIREYCKIFSAEARVSENFGFLLEVIPQYLIYRPANSVPYATVEADLKGQCLKHCTMDPKGKLITQTASEVEQKCSTFQHWIHQWTHGNLLVTQMEGVETKLTNIRVVTKSKGYQGLTESGSPEVFEQFLTHHQCNYYCGLLGLIPLKTLESLQPPKAKGSRSPLLNRKLGSSSPQMQRKGQSPQMSRKANSSPKVARKVQETEDDKSGGKSRLTETSVEMRKSVARTTLSHLCRLYEWTNHWKDSNVCGRRFFSTANFAAVSMTVEFSQRKKKCCLRAILVGASAHNLATPPRLRRAFLTVLSVGVRPLTGELQRLSSARTRNFFEIKARPFEAARMDFDLVSRPTQSDSEDF</sequence>
<feature type="region of interest" description="Disordered" evidence="11">
    <location>
        <begin position="1353"/>
        <end position="1419"/>
    </location>
</feature>
<feature type="region of interest" description="Disordered" evidence="11">
    <location>
        <begin position="1629"/>
        <end position="1711"/>
    </location>
</feature>
<dbReference type="GO" id="GO:0005524">
    <property type="term" value="F:ATP binding"/>
    <property type="evidence" value="ECO:0007669"/>
    <property type="project" value="InterPro"/>
</dbReference>
<feature type="region of interest" description="Disordered" evidence="11">
    <location>
        <begin position="1"/>
        <end position="42"/>
    </location>
</feature>
<dbReference type="CDD" id="cd16973">
    <property type="entry name" value="Alpha_kinase_ALPK3"/>
    <property type="match status" value="1"/>
</dbReference>
<feature type="region of interest" description="Disordered" evidence="11">
    <location>
        <begin position="292"/>
        <end position="402"/>
    </location>
</feature>
<evidence type="ECO:0000256" key="4">
    <source>
        <dbReference type="ARBA" id="ARBA00022679"/>
    </source>
</evidence>
<dbReference type="InterPro" id="IPR003598">
    <property type="entry name" value="Ig_sub2"/>
</dbReference>
<dbReference type="FunFam" id="2.60.40.10:FF:000069">
    <property type="entry name" value="Alpha-protein kinase 3"/>
    <property type="match status" value="1"/>
</dbReference>
<evidence type="ECO:0000256" key="10">
    <source>
        <dbReference type="ARBA" id="ARBA00048679"/>
    </source>
</evidence>
<keyword evidence="15" id="KW-1185">Reference proteome</keyword>
<dbReference type="GO" id="GO:0004674">
    <property type="term" value="F:protein serine/threonine kinase activity"/>
    <property type="evidence" value="ECO:0007669"/>
    <property type="project" value="UniProtKB-KW"/>
</dbReference>
<feature type="region of interest" description="Disordered" evidence="11">
    <location>
        <begin position="184"/>
        <end position="254"/>
    </location>
</feature>
<keyword evidence="5" id="KW-0677">Repeat</keyword>
<evidence type="ECO:0000256" key="8">
    <source>
        <dbReference type="ARBA" id="ARBA00023319"/>
    </source>
</evidence>
<dbReference type="Gene3D" id="2.60.40.10">
    <property type="entry name" value="Immunoglobulins"/>
    <property type="match status" value="1"/>
</dbReference>
<dbReference type="InterPro" id="IPR013098">
    <property type="entry name" value="Ig_I-set"/>
</dbReference>
<feature type="region of interest" description="Disordered" evidence="11">
    <location>
        <begin position="1744"/>
        <end position="1779"/>
    </location>
</feature>
<evidence type="ECO:0000313" key="14">
    <source>
        <dbReference type="EMBL" id="TNN00939.1"/>
    </source>
</evidence>
<feature type="compositionally biased region" description="Basic and acidic residues" evidence="11">
    <location>
        <begin position="184"/>
        <end position="208"/>
    </location>
</feature>
<feature type="compositionally biased region" description="Basic and acidic residues" evidence="11">
    <location>
        <begin position="764"/>
        <end position="790"/>
    </location>
</feature>
<feature type="compositionally biased region" description="Basic and acidic residues" evidence="11">
    <location>
        <begin position="1756"/>
        <end position="1770"/>
    </location>
</feature>
<feature type="compositionally biased region" description="Low complexity" evidence="11">
    <location>
        <begin position="1600"/>
        <end position="1612"/>
    </location>
</feature>
<evidence type="ECO:0000256" key="6">
    <source>
        <dbReference type="ARBA" id="ARBA00022777"/>
    </source>
</evidence>
<keyword evidence="3" id="KW-0723">Serine/threonine-protein kinase</keyword>
<dbReference type="Gene3D" id="3.20.200.10">
    <property type="entry name" value="MHCK/EF2 kinase"/>
    <property type="match status" value="1"/>
</dbReference>
<feature type="compositionally biased region" description="Polar residues" evidence="11">
    <location>
        <begin position="1548"/>
        <end position="1558"/>
    </location>
</feature>
<feature type="region of interest" description="Disordered" evidence="11">
    <location>
        <begin position="2054"/>
        <end position="2119"/>
    </location>
</feature>
<evidence type="ECO:0000256" key="7">
    <source>
        <dbReference type="ARBA" id="ARBA00023157"/>
    </source>
</evidence>
<feature type="region of interest" description="Disordered" evidence="11">
    <location>
        <begin position="649"/>
        <end position="701"/>
    </location>
</feature>
<dbReference type="GO" id="GO:0055013">
    <property type="term" value="P:cardiac muscle cell development"/>
    <property type="evidence" value="ECO:0007669"/>
    <property type="project" value="TreeGrafter"/>
</dbReference>
<dbReference type="Proteomes" id="UP000516260">
    <property type="component" value="Chromosome 12"/>
</dbReference>
<protein>
    <recommendedName>
        <fullName evidence="2">non-specific serine/threonine protein kinase</fullName>
        <ecNumber evidence="2">2.7.11.1</ecNumber>
    </recommendedName>
</protein>
<dbReference type="PANTHER" id="PTHR47091:SF1">
    <property type="entry name" value="ALPHA-PROTEIN KINASE 3"/>
    <property type="match status" value="1"/>
</dbReference>
<evidence type="ECO:0000256" key="5">
    <source>
        <dbReference type="ARBA" id="ARBA00022737"/>
    </source>
</evidence>
<comment type="catalytic activity">
    <reaction evidence="10">
        <text>L-seryl-[protein] + ATP = O-phospho-L-seryl-[protein] + ADP + H(+)</text>
        <dbReference type="Rhea" id="RHEA:17989"/>
        <dbReference type="Rhea" id="RHEA-COMP:9863"/>
        <dbReference type="Rhea" id="RHEA-COMP:11604"/>
        <dbReference type="ChEBI" id="CHEBI:15378"/>
        <dbReference type="ChEBI" id="CHEBI:29999"/>
        <dbReference type="ChEBI" id="CHEBI:30616"/>
        <dbReference type="ChEBI" id="CHEBI:83421"/>
        <dbReference type="ChEBI" id="CHEBI:456216"/>
        <dbReference type="EC" id="2.7.11.1"/>
    </reaction>
</comment>
<comment type="catalytic activity">
    <reaction evidence="9">
        <text>L-threonyl-[protein] + ATP = O-phospho-L-threonyl-[protein] + ADP + H(+)</text>
        <dbReference type="Rhea" id="RHEA:46608"/>
        <dbReference type="Rhea" id="RHEA-COMP:11060"/>
        <dbReference type="Rhea" id="RHEA-COMP:11605"/>
        <dbReference type="ChEBI" id="CHEBI:15378"/>
        <dbReference type="ChEBI" id="CHEBI:30013"/>
        <dbReference type="ChEBI" id="CHEBI:30616"/>
        <dbReference type="ChEBI" id="CHEBI:61977"/>
        <dbReference type="ChEBI" id="CHEBI:456216"/>
        <dbReference type="EC" id="2.7.11.1"/>
    </reaction>
</comment>
<dbReference type="Pfam" id="PF02816">
    <property type="entry name" value="Alpha_kinase"/>
    <property type="match status" value="1"/>
</dbReference>
<feature type="region of interest" description="Disordered" evidence="11">
    <location>
        <begin position="448"/>
        <end position="471"/>
    </location>
</feature>
<feature type="compositionally biased region" description="Polar residues" evidence="11">
    <location>
        <begin position="328"/>
        <end position="355"/>
    </location>
</feature>
<dbReference type="EC" id="2.7.11.1" evidence="2"/>
<comment type="similarity">
    <text evidence="1">Belongs to the protein kinase superfamily. Alpha-type protein kinase family. ALPK subfamily.</text>
</comment>
<dbReference type="InterPro" id="IPR013783">
    <property type="entry name" value="Ig-like_fold"/>
</dbReference>
<organism evidence="14 15">
    <name type="scientific">Takifugu bimaculatus</name>
    <dbReference type="NCBI Taxonomy" id="433685"/>
    <lineage>
        <taxon>Eukaryota</taxon>
        <taxon>Metazoa</taxon>
        <taxon>Chordata</taxon>
        <taxon>Craniata</taxon>
        <taxon>Vertebrata</taxon>
        <taxon>Euteleostomi</taxon>
        <taxon>Actinopterygii</taxon>
        <taxon>Neopterygii</taxon>
        <taxon>Teleostei</taxon>
        <taxon>Neoteleostei</taxon>
        <taxon>Acanthomorphata</taxon>
        <taxon>Eupercaria</taxon>
        <taxon>Tetraodontiformes</taxon>
        <taxon>Tetradontoidea</taxon>
        <taxon>Tetraodontidae</taxon>
        <taxon>Takifugu</taxon>
    </lineage>
</organism>
<evidence type="ECO:0000256" key="11">
    <source>
        <dbReference type="SAM" id="MobiDB-lite"/>
    </source>
</evidence>
<reference evidence="14 15" key="1">
    <citation type="submission" date="2019-04" db="EMBL/GenBank/DDBJ databases">
        <title>The sequence and de novo assembly of Takifugu bimaculatus genome using PacBio and Hi-C technologies.</title>
        <authorList>
            <person name="Xu P."/>
            <person name="Liu B."/>
            <person name="Zhou Z."/>
        </authorList>
    </citation>
    <scope>NUCLEOTIDE SEQUENCE [LARGE SCALE GENOMIC DNA]</scope>
    <source>
        <strain evidence="14">TB-2018</strain>
        <tissue evidence="14">Muscle</tissue>
    </source>
</reference>
<dbReference type="PANTHER" id="PTHR47091">
    <property type="entry name" value="ALPHA-PROTEIN KINASE 2-RELATED"/>
    <property type="match status" value="1"/>
</dbReference>
<dbReference type="InterPro" id="IPR003599">
    <property type="entry name" value="Ig_sub"/>
</dbReference>
<accession>A0A4Z2C9T1</accession>
<evidence type="ECO:0000259" key="13">
    <source>
        <dbReference type="PROSITE" id="PS51158"/>
    </source>
</evidence>
<dbReference type="SUPFAM" id="SSF48726">
    <property type="entry name" value="Immunoglobulin"/>
    <property type="match status" value="1"/>
</dbReference>
<feature type="compositionally biased region" description="Low complexity" evidence="11">
    <location>
        <begin position="232"/>
        <end position="248"/>
    </location>
</feature>
<name>A0A4Z2C9T1_9TELE</name>
<dbReference type="SUPFAM" id="SSF56112">
    <property type="entry name" value="Protein kinase-like (PK-like)"/>
    <property type="match status" value="1"/>
</dbReference>
<comment type="caution">
    <text evidence="14">The sequence shown here is derived from an EMBL/GenBank/DDBJ whole genome shotgun (WGS) entry which is preliminary data.</text>
</comment>
<proteinExistence type="inferred from homology"/>
<keyword evidence="7" id="KW-1015">Disulfide bond</keyword>
<feature type="compositionally biased region" description="Basic and acidic residues" evidence="11">
    <location>
        <begin position="1688"/>
        <end position="1702"/>
    </location>
</feature>
<feature type="region of interest" description="Disordered" evidence="11">
    <location>
        <begin position="604"/>
        <end position="632"/>
    </location>
</feature>
<dbReference type="EMBL" id="SWLE01000004">
    <property type="protein sequence ID" value="TNN00939.1"/>
    <property type="molecule type" value="Genomic_DNA"/>
</dbReference>
<dbReference type="SMART" id="SM00811">
    <property type="entry name" value="Alpha_kinase"/>
    <property type="match status" value="1"/>
</dbReference>
<keyword evidence="4" id="KW-0808">Transferase</keyword>
<evidence type="ECO:0000256" key="1">
    <source>
        <dbReference type="ARBA" id="ARBA00008651"/>
    </source>
</evidence>
<keyword evidence="8" id="KW-0393">Immunoglobulin domain</keyword>
<evidence type="ECO:0000256" key="3">
    <source>
        <dbReference type="ARBA" id="ARBA00022527"/>
    </source>
</evidence>
<feature type="compositionally biased region" description="Basic and acidic residues" evidence="11">
    <location>
        <begin position="450"/>
        <end position="459"/>
    </location>
</feature>
<dbReference type="InterPro" id="IPR007110">
    <property type="entry name" value="Ig-like_dom"/>
</dbReference>
<evidence type="ECO:0000259" key="12">
    <source>
        <dbReference type="PROSITE" id="PS50835"/>
    </source>
</evidence>
<dbReference type="PROSITE" id="PS51158">
    <property type="entry name" value="ALPHA_KINASE"/>
    <property type="match status" value="1"/>
</dbReference>
<evidence type="ECO:0000256" key="9">
    <source>
        <dbReference type="ARBA" id="ARBA00047899"/>
    </source>
</evidence>
<dbReference type="SMART" id="SM00409">
    <property type="entry name" value="IG"/>
    <property type="match status" value="1"/>
</dbReference>
<keyword evidence="6" id="KW-0418">Kinase</keyword>
<feature type="domain" description="Ig-like" evidence="12">
    <location>
        <begin position="74"/>
        <end position="165"/>
    </location>
</feature>
<gene>
    <name evidence="14" type="ORF">fugu_012185</name>
</gene>
<feature type="compositionally biased region" description="Basic and acidic residues" evidence="11">
    <location>
        <begin position="649"/>
        <end position="682"/>
    </location>
</feature>
<feature type="region of interest" description="Disordered" evidence="11">
    <location>
        <begin position="752"/>
        <end position="790"/>
    </location>
</feature>
<feature type="compositionally biased region" description="Polar residues" evidence="11">
    <location>
        <begin position="2069"/>
        <end position="2093"/>
    </location>
</feature>
<dbReference type="Pfam" id="PF07679">
    <property type="entry name" value="I-set"/>
    <property type="match status" value="1"/>
</dbReference>
<dbReference type="SMART" id="SM00408">
    <property type="entry name" value="IGc2"/>
    <property type="match status" value="1"/>
</dbReference>
<dbReference type="InterPro" id="IPR004166">
    <property type="entry name" value="a-kinase_dom"/>
</dbReference>
<dbReference type="InterPro" id="IPR011009">
    <property type="entry name" value="Kinase-like_dom_sf"/>
</dbReference>
<feature type="compositionally biased region" description="Basic and acidic residues" evidence="11">
    <location>
        <begin position="1511"/>
        <end position="1535"/>
    </location>
</feature>
<dbReference type="GO" id="GO:0005634">
    <property type="term" value="C:nucleus"/>
    <property type="evidence" value="ECO:0007669"/>
    <property type="project" value="TreeGrafter"/>
</dbReference>
<feature type="region of interest" description="Disordered" evidence="11">
    <location>
        <begin position="1593"/>
        <end position="1612"/>
    </location>
</feature>
<feature type="region of interest" description="Disordered" evidence="11">
    <location>
        <begin position="1504"/>
        <end position="1560"/>
    </location>
</feature>
<feature type="compositionally biased region" description="Polar residues" evidence="11">
    <location>
        <begin position="1643"/>
        <end position="1655"/>
    </location>
</feature>
<evidence type="ECO:0000313" key="15">
    <source>
        <dbReference type="Proteomes" id="UP000516260"/>
    </source>
</evidence>
<dbReference type="PROSITE" id="PS50835">
    <property type="entry name" value="IG_LIKE"/>
    <property type="match status" value="1"/>
</dbReference>
<dbReference type="InterPro" id="IPR036179">
    <property type="entry name" value="Ig-like_dom_sf"/>
</dbReference>
<feature type="compositionally biased region" description="Basic and acidic residues" evidence="11">
    <location>
        <begin position="356"/>
        <end position="399"/>
    </location>
</feature>